<evidence type="ECO:0000256" key="3">
    <source>
        <dbReference type="ARBA" id="ARBA00022448"/>
    </source>
</evidence>
<comment type="similarity">
    <text evidence="2">Belongs to the RAMP family.</text>
</comment>
<comment type="subcellular location">
    <subcellularLocation>
        <location evidence="1">Cell membrane</location>
        <topology evidence="1">Single-pass type I membrane protein</topology>
    </subcellularLocation>
</comment>
<evidence type="ECO:0000256" key="4">
    <source>
        <dbReference type="ARBA" id="ARBA00022475"/>
    </source>
</evidence>
<dbReference type="InterPro" id="IPR038126">
    <property type="entry name" value="RAMP_sf"/>
</dbReference>
<dbReference type="GO" id="GO:0072659">
    <property type="term" value="P:protein localization to plasma membrane"/>
    <property type="evidence" value="ECO:0007669"/>
    <property type="project" value="TreeGrafter"/>
</dbReference>
<evidence type="ECO:0000256" key="7">
    <source>
        <dbReference type="ARBA" id="ARBA00022989"/>
    </source>
</evidence>
<keyword evidence="8 14" id="KW-0472">Membrane</keyword>
<feature type="region of interest" description="Disordered" evidence="13">
    <location>
        <begin position="18"/>
        <end position="51"/>
    </location>
</feature>
<keyword evidence="7 14" id="KW-1133">Transmembrane helix</keyword>
<gene>
    <name evidence="15" type="primary">Ramp3</name>
    <name evidence="15" type="ORF">GTO95_0017653</name>
</gene>
<evidence type="ECO:0000256" key="11">
    <source>
        <dbReference type="ARBA" id="ARBA00023180"/>
    </source>
</evidence>
<feature type="non-terminal residue" evidence="15">
    <location>
        <position position="366"/>
    </location>
</feature>
<evidence type="ECO:0000256" key="5">
    <source>
        <dbReference type="ARBA" id="ARBA00022692"/>
    </source>
</evidence>
<dbReference type="GO" id="GO:0009986">
    <property type="term" value="C:cell surface"/>
    <property type="evidence" value="ECO:0007669"/>
    <property type="project" value="TreeGrafter"/>
</dbReference>
<sequence length="366" mass="40892">MPAFPQFRRRSGFLVASPSCYSRAPSRQGTDRNRPPRSSSPPGATRTRYPCSGSSRRIERFWASENKAYSVVCTSRCLFPVREYSLLVLIPPDLLFSEIRSGTAAGLRVRSVLPRARRFVRPATSSLRLLFPRPASGPLPAAQVQASREEMAGGFSDRGPSASPAFGNRISRYGTMAEDERFQNTAHSYWPSTQHVAFATGGAPSVTRRCPFLAAVMRVNTLLTSGLSATENTRVKTAQLPHSKLCNETALLLVMEDCGEQFKNQMMHVDPENWCNLTHFIWEYYSFSTCTEQEAEVIGCYWPNPQVESYIITIHKHFFSNCTLDHMVLLDPPDTTLTVLVLVPVMLTLAMVALVVWCSKRSDILV</sequence>
<proteinExistence type="inferred from homology"/>
<protein>
    <recommendedName>
        <fullName evidence="12">Receptor activity-modifying protein 3</fullName>
    </recommendedName>
</protein>
<dbReference type="Gene3D" id="1.10.150.510">
    <property type="entry name" value="Receptor activity modifying family"/>
    <property type="match status" value="1"/>
</dbReference>
<keyword evidence="16" id="KW-1185">Reference proteome</keyword>
<dbReference type="PANTHER" id="PTHR14076">
    <property type="entry name" value="RECEPTOR ACTIVITY MODIFYING PROTEIN RAMP"/>
    <property type="match status" value="1"/>
</dbReference>
<dbReference type="GO" id="GO:0007186">
    <property type="term" value="P:G protein-coupled receptor signaling pathway"/>
    <property type="evidence" value="ECO:0007669"/>
    <property type="project" value="TreeGrafter"/>
</dbReference>
<evidence type="ECO:0000256" key="13">
    <source>
        <dbReference type="SAM" id="MobiDB-lite"/>
    </source>
</evidence>
<keyword evidence="6" id="KW-0732">Signal</keyword>
<dbReference type="GO" id="GO:0005886">
    <property type="term" value="C:plasma membrane"/>
    <property type="evidence" value="ECO:0007669"/>
    <property type="project" value="UniProtKB-SubCell"/>
</dbReference>
<evidence type="ECO:0000256" key="1">
    <source>
        <dbReference type="ARBA" id="ARBA00004251"/>
    </source>
</evidence>
<evidence type="ECO:0000313" key="15">
    <source>
        <dbReference type="EMBL" id="MBN3321012.1"/>
    </source>
</evidence>
<keyword evidence="4" id="KW-1003">Cell membrane</keyword>
<dbReference type="Proteomes" id="UP000736164">
    <property type="component" value="Unassembled WGS sequence"/>
</dbReference>
<evidence type="ECO:0000313" key="16">
    <source>
        <dbReference type="Proteomes" id="UP000736164"/>
    </source>
</evidence>
<dbReference type="GO" id="GO:0032870">
    <property type="term" value="P:cellular response to hormone stimulus"/>
    <property type="evidence" value="ECO:0007669"/>
    <property type="project" value="TreeGrafter"/>
</dbReference>
<dbReference type="PANTHER" id="PTHR14076:SF2">
    <property type="entry name" value="RECEPTOR ACTIVITY-MODIFYING PROTEIN 3"/>
    <property type="match status" value="1"/>
</dbReference>
<feature type="transmembrane region" description="Helical" evidence="14">
    <location>
        <begin position="337"/>
        <end position="358"/>
    </location>
</feature>
<evidence type="ECO:0000256" key="8">
    <source>
        <dbReference type="ARBA" id="ARBA00023136"/>
    </source>
</evidence>
<dbReference type="GO" id="GO:0043235">
    <property type="term" value="C:receptor complex"/>
    <property type="evidence" value="ECO:0007669"/>
    <property type="project" value="TreeGrafter"/>
</dbReference>
<dbReference type="EMBL" id="JAAWVO010053168">
    <property type="protein sequence ID" value="MBN3321012.1"/>
    <property type="molecule type" value="Genomic_DNA"/>
</dbReference>
<keyword evidence="5 14" id="KW-0812">Transmembrane</keyword>
<evidence type="ECO:0000256" key="9">
    <source>
        <dbReference type="ARBA" id="ARBA00023157"/>
    </source>
</evidence>
<evidence type="ECO:0000256" key="12">
    <source>
        <dbReference type="ARBA" id="ARBA00041072"/>
    </source>
</evidence>
<keyword evidence="3" id="KW-0813">Transport</keyword>
<keyword evidence="10" id="KW-0675">Receptor</keyword>
<keyword evidence="11" id="KW-0325">Glycoprotein</keyword>
<dbReference type="GO" id="GO:0015026">
    <property type="term" value="F:coreceptor activity"/>
    <property type="evidence" value="ECO:0007669"/>
    <property type="project" value="InterPro"/>
</dbReference>
<accession>A0A8J7NWI3</accession>
<keyword evidence="9" id="KW-1015">Disulfide bond</keyword>
<dbReference type="InterPro" id="IPR006985">
    <property type="entry name" value="RAMP"/>
</dbReference>
<evidence type="ECO:0000256" key="10">
    <source>
        <dbReference type="ARBA" id="ARBA00023170"/>
    </source>
</evidence>
<dbReference type="GO" id="GO:0006816">
    <property type="term" value="P:calcium ion transport"/>
    <property type="evidence" value="ECO:0007669"/>
    <property type="project" value="TreeGrafter"/>
</dbReference>
<reference evidence="15" key="1">
    <citation type="journal article" date="2021" name="Cell">
        <title>Tracing the genetic footprints of vertebrate landing in non-teleost ray-finned fishes.</title>
        <authorList>
            <person name="Bi X."/>
            <person name="Wang K."/>
            <person name="Yang L."/>
            <person name="Pan H."/>
            <person name="Jiang H."/>
            <person name="Wei Q."/>
            <person name="Fang M."/>
            <person name="Yu H."/>
            <person name="Zhu C."/>
            <person name="Cai Y."/>
            <person name="He Y."/>
            <person name="Gan X."/>
            <person name="Zeng H."/>
            <person name="Yu D."/>
            <person name="Zhu Y."/>
            <person name="Jiang H."/>
            <person name="Qiu Q."/>
            <person name="Yang H."/>
            <person name="Zhang Y.E."/>
            <person name="Wang W."/>
            <person name="Zhu M."/>
            <person name="He S."/>
            <person name="Zhang G."/>
        </authorList>
    </citation>
    <scope>NUCLEOTIDE SEQUENCE</scope>
    <source>
        <strain evidence="15">Allg_001</strain>
    </source>
</reference>
<dbReference type="GO" id="GO:0008277">
    <property type="term" value="P:regulation of G protein-coupled receptor signaling pathway"/>
    <property type="evidence" value="ECO:0007669"/>
    <property type="project" value="InterPro"/>
</dbReference>
<organism evidence="15 16">
    <name type="scientific">Atractosteus spatula</name>
    <name type="common">Alligator gar</name>
    <name type="synonym">Lepisosteus spatula</name>
    <dbReference type="NCBI Taxonomy" id="7917"/>
    <lineage>
        <taxon>Eukaryota</taxon>
        <taxon>Metazoa</taxon>
        <taxon>Chordata</taxon>
        <taxon>Craniata</taxon>
        <taxon>Vertebrata</taxon>
        <taxon>Euteleostomi</taxon>
        <taxon>Actinopterygii</taxon>
        <taxon>Neopterygii</taxon>
        <taxon>Holostei</taxon>
        <taxon>Semionotiformes</taxon>
        <taxon>Lepisosteidae</taxon>
        <taxon>Atractosteus</taxon>
    </lineage>
</organism>
<dbReference type="AlphaFoldDB" id="A0A8J7NWI3"/>
<evidence type="ECO:0000256" key="6">
    <source>
        <dbReference type="ARBA" id="ARBA00022729"/>
    </source>
</evidence>
<feature type="non-terminal residue" evidence="15">
    <location>
        <position position="1"/>
    </location>
</feature>
<name>A0A8J7NWI3_ATRSP</name>
<dbReference type="GO" id="GO:0031623">
    <property type="term" value="P:receptor internalization"/>
    <property type="evidence" value="ECO:0007669"/>
    <property type="project" value="TreeGrafter"/>
</dbReference>
<dbReference type="Pfam" id="PF04901">
    <property type="entry name" value="RAMP"/>
    <property type="match status" value="1"/>
</dbReference>
<evidence type="ECO:0000256" key="14">
    <source>
        <dbReference type="SAM" id="Phobius"/>
    </source>
</evidence>
<evidence type="ECO:0000256" key="2">
    <source>
        <dbReference type="ARBA" id="ARBA00007087"/>
    </source>
</evidence>
<comment type="caution">
    <text evidence="15">The sequence shown here is derived from an EMBL/GenBank/DDBJ whole genome shotgun (WGS) entry which is preliminary data.</text>
</comment>
<dbReference type="GO" id="GO:0006886">
    <property type="term" value="P:intracellular protein transport"/>
    <property type="evidence" value="ECO:0007669"/>
    <property type="project" value="InterPro"/>
</dbReference>